<dbReference type="PANTHER" id="PTHR45528:SF1">
    <property type="entry name" value="SENSOR HISTIDINE KINASE CPXA"/>
    <property type="match status" value="1"/>
</dbReference>
<dbReference type="EMBL" id="VBWP01000010">
    <property type="protein sequence ID" value="TLG71768.1"/>
    <property type="molecule type" value="Genomic_DNA"/>
</dbReference>
<keyword evidence="17" id="KW-1185">Reference proteome</keyword>
<dbReference type="Pfam" id="PF02518">
    <property type="entry name" value="HATPase_c"/>
    <property type="match status" value="1"/>
</dbReference>
<dbReference type="Gene3D" id="3.30.565.10">
    <property type="entry name" value="Histidine kinase-like ATPase, C-terminal domain"/>
    <property type="match status" value="1"/>
</dbReference>
<dbReference type="AlphaFoldDB" id="A0A5R8Q859"/>
<dbReference type="InterPro" id="IPR050398">
    <property type="entry name" value="HssS/ArlS-like"/>
</dbReference>
<sequence length="467" mass="53131">MSGLNKNKHKMNSRTGRNWLQLFLIGGLLYLLIVVVFALVIYNIPQIYDQINYDKTEATASEVQSALDLSSDDERKAALTDIDASNTLDIVVLENGQVLYSTVSTTDFSVITDFINENALSYHTAYQYESGGNTYQVWLAIYKTDSQLFFSIIISIIVGAAIMLSLILIVLVVILFFKVLRPLQKLRNNILKLKEYRLNEVHSGSQKNDYDFLSEELEDFTVDLQRKMKSITVKYTGLEYELQARQEKNIYKEQLISSLVHDLKTPLNIIMVQANKLEEGVLQPEEIHLLSDSSEQMLKDVNEILTIQKLDDISEVTKTEHVEVVEMIRKTMRLFAPLFRERKIQSYVDTPESIFINISPIKLKQIIHNVISNASQYADAGGTFELEAFEESQHLVIEAYNDKADISSIDFERVFDLFYHVDTGNTYGSGVGLYTIRSMVEEYGGTCSFAPRDNGVVLTISLPLETQ</sequence>
<dbReference type="SMART" id="SM00388">
    <property type="entry name" value="HisKA"/>
    <property type="match status" value="1"/>
</dbReference>
<keyword evidence="7 14" id="KW-0812">Transmembrane</keyword>
<protein>
    <recommendedName>
        <fullName evidence="3">histidine kinase</fullName>
        <ecNumber evidence="3">2.7.13.3</ecNumber>
    </recommendedName>
</protein>
<evidence type="ECO:0000256" key="14">
    <source>
        <dbReference type="SAM" id="Phobius"/>
    </source>
</evidence>
<keyword evidence="8" id="KW-0547">Nucleotide-binding</keyword>
<dbReference type="InParanoid" id="A0A5R8Q859"/>
<gene>
    <name evidence="16" type="ORF">FEZ08_10190</name>
</gene>
<organism evidence="16 17">
    <name type="scientific">Culicoidibacter larvae</name>
    <dbReference type="NCBI Taxonomy" id="2579976"/>
    <lineage>
        <taxon>Bacteria</taxon>
        <taxon>Bacillati</taxon>
        <taxon>Bacillota</taxon>
        <taxon>Culicoidibacteria</taxon>
        <taxon>Culicoidibacterales</taxon>
        <taxon>Culicoidibacteraceae</taxon>
        <taxon>Culicoidibacter</taxon>
    </lineage>
</organism>
<evidence type="ECO:0000313" key="16">
    <source>
        <dbReference type="EMBL" id="TLG71768.1"/>
    </source>
</evidence>
<keyword evidence="11 14" id="KW-1133">Transmembrane helix</keyword>
<evidence type="ECO:0000259" key="15">
    <source>
        <dbReference type="PROSITE" id="PS50109"/>
    </source>
</evidence>
<keyword evidence="12" id="KW-0902">Two-component regulatory system</keyword>
<keyword evidence="6" id="KW-0808">Transferase</keyword>
<evidence type="ECO:0000256" key="2">
    <source>
        <dbReference type="ARBA" id="ARBA00004651"/>
    </source>
</evidence>
<evidence type="ECO:0000256" key="8">
    <source>
        <dbReference type="ARBA" id="ARBA00022741"/>
    </source>
</evidence>
<evidence type="ECO:0000256" key="11">
    <source>
        <dbReference type="ARBA" id="ARBA00022989"/>
    </source>
</evidence>
<dbReference type="CDD" id="cd00082">
    <property type="entry name" value="HisKA"/>
    <property type="match status" value="1"/>
</dbReference>
<dbReference type="GO" id="GO:0000155">
    <property type="term" value="F:phosphorelay sensor kinase activity"/>
    <property type="evidence" value="ECO:0007669"/>
    <property type="project" value="InterPro"/>
</dbReference>
<feature type="transmembrane region" description="Helical" evidence="14">
    <location>
        <begin position="148"/>
        <end position="177"/>
    </location>
</feature>
<name>A0A5R8Q859_9FIRM</name>
<dbReference type="SUPFAM" id="SSF47384">
    <property type="entry name" value="Homodimeric domain of signal transducing histidine kinase"/>
    <property type="match status" value="1"/>
</dbReference>
<keyword evidence="10" id="KW-0067">ATP-binding</keyword>
<evidence type="ECO:0000256" key="13">
    <source>
        <dbReference type="ARBA" id="ARBA00023136"/>
    </source>
</evidence>
<accession>A0A5R8Q859</accession>
<keyword evidence="9 16" id="KW-0418">Kinase</keyword>
<evidence type="ECO:0000256" key="9">
    <source>
        <dbReference type="ARBA" id="ARBA00022777"/>
    </source>
</evidence>
<proteinExistence type="predicted"/>
<dbReference type="InterPro" id="IPR036890">
    <property type="entry name" value="HATPase_C_sf"/>
</dbReference>
<comment type="subcellular location">
    <subcellularLocation>
        <location evidence="2">Cell membrane</location>
        <topology evidence="2">Multi-pass membrane protein</topology>
    </subcellularLocation>
</comment>
<dbReference type="GO" id="GO:0005886">
    <property type="term" value="C:plasma membrane"/>
    <property type="evidence" value="ECO:0007669"/>
    <property type="project" value="UniProtKB-SubCell"/>
</dbReference>
<comment type="caution">
    <text evidence="16">The sequence shown here is derived from an EMBL/GenBank/DDBJ whole genome shotgun (WGS) entry which is preliminary data.</text>
</comment>
<keyword evidence="5" id="KW-0597">Phosphoprotein</keyword>
<dbReference type="PRINTS" id="PR00344">
    <property type="entry name" value="BCTRLSENSOR"/>
</dbReference>
<evidence type="ECO:0000256" key="5">
    <source>
        <dbReference type="ARBA" id="ARBA00022553"/>
    </source>
</evidence>
<dbReference type="GO" id="GO:0005524">
    <property type="term" value="F:ATP binding"/>
    <property type="evidence" value="ECO:0007669"/>
    <property type="project" value="UniProtKB-KW"/>
</dbReference>
<evidence type="ECO:0000256" key="6">
    <source>
        <dbReference type="ARBA" id="ARBA00022679"/>
    </source>
</evidence>
<dbReference type="PANTHER" id="PTHR45528">
    <property type="entry name" value="SENSOR HISTIDINE KINASE CPXA"/>
    <property type="match status" value="1"/>
</dbReference>
<dbReference type="RefSeq" id="WP_138192024.1">
    <property type="nucleotide sequence ID" value="NZ_VBWP01000010.1"/>
</dbReference>
<feature type="domain" description="Histidine kinase" evidence="15">
    <location>
        <begin position="258"/>
        <end position="466"/>
    </location>
</feature>
<evidence type="ECO:0000256" key="12">
    <source>
        <dbReference type="ARBA" id="ARBA00023012"/>
    </source>
</evidence>
<feature type="transmembrane region" description="Helical" evidence="14">
    <location>
        <begin position="20"/>
        <end position="44"/>
    </location>
</feature>
<dbReference type="InterPro" id="IPR005467">
    <property type="entry name" value="His_kinase_dom"/>
</dbReference>
<evidence type="ECO:0000256" key="4">
    <source>
        <dbReference type="ARBA" id="ARBA00022475"/>
    </source>
</evidence>
<comment type="catalytic activity">
    <reaction evidence="1">
        <text>ATP + protein L-histidine = ADP + protein N-phospho-L-histidine.</text>
        <dbReference type="EC" id="2.7.13.3"/>
    </reaction>
</comment>
<dbReference type="InterPro" id="IPR003661">
    <property type="entry name" value="HisK_dim/P_dom"/>
</dbReference>
<evidence type="ECO:0000313" key="17">
    <source>
        <dbReference type="Proteomes" id="UP000306912"/>
    </source>
</evidence>
<keyword evidence="4" id="KW-1003">Cell membrane</keyword>
<dbReference type="PROSITE" id="PS50109">
    <property type="entry name" value="HIS_KIN"/>
    <property type="match status" value="1"/>
</dbReference>
<keyword evidence="13 14" id="KW-0472">Membrane</keyword>
<evidence type="ECO:0000256" key="10">
    <source>
        <dbReference type="ARBA" id="ARBA00022840"/>
    </source>
</evidence>
<dbReference type="SUPFAM" id="SSF55874">
    <property type="entry name" value="ATPase domain of HSP90 chaperone/DNA topoisomerase II/histidine kinase"/>
    <property type="match status" value="1"/>
</dbReference>
<dbReference type="SMART" id="SM00387">
    <property type="entry name" value="HATPase_c"/>
    <property type="match status" value="1"/>
</dbReference>
<evidence type="ECO:0000256" key="3">
    <source>
        <dbReference type="ARBA" id="ARBA00012438"/>
    </source>
</evidence>
<dbReference type="InterPro" id="IPR003594">
    <property type="entry name" value="HATPase_dom"/>
</dbReference>
<evidence type="ECO:0000256" key="7">
    <source>
        <dbReference type="ARBA" id="ARBA00022692"/>
    </source>
</evidence>
<dbReference type="InterPro" id="IPR036097">
    <property type="entry name" value="HisK_dim/P_sf"/>
</dbReference>
<dbReference type="OrthoDB" id="9792991at2"/>
<dbReference type="Proteomes" id="UP000306912">
    <property type="component" value="Unassembled WGS sequence"/>
</dbReference>
<reference evidence="16 17" key="1">
    <citation type="submission" date="2019-05" db="EMBL/GenBank/DDBJ databases">
        <title>Culicoidintestinum kansasii gen. nov., sp. nov. from the gastrointestinal tract of the biting midge, Culicoides sonorensis.</title>
        <authorList>
            <person name="Neupane S."/>
            <person name="Ghosh A."/>
            <person name="Gunther S."/>
            <person name="Martin K."/>
            <person name="Zurek L."/>
        </authorList>
    </citation>
    <scope>NUCLEOTIDE SEQUENCE [LARGE SCALE GENOMIC DNA]</scope>
    <source>
        <strain evidence="16 17">CS-1</strain>
    </source>
</reference>
<dbReference type="InterPro" id="IPR004358">
    <property type="entry name" value="Sig_transdc_His_kin-like_C"/>
</dbReference>
<evidence type="ECO:0000256" key="1">
    <source>
        <dbReference type="ARBA" id="ARBA00000085"/>
    </source>
</evidence>
<dbReference type="Gene3D" id="1.10.287.130">
    <property type="match status" value="1"/>
</dbReference>
<dbReference type="EC" id="2.7.13.3" evidence="3"/>
<dbReference type="Pfam" id="PF00512">
    <property type="entry name" value="HisKA"/>
    <property type="match status" value="1"/>
</dbReference>